<sequence length="497" mass="57476">MSLTSEPGKEEEKLKNITIRKVDVLKKINKLKKTKSPGPDEIFPRVLKECREQISGPLVNLFTKSLDMGVVPDLWKQANVVPIFKTGDRASASNYRPISLTSVVGKFLESIIADSIRSHLEKSILIYDSQHGFTKGKSCLTNLQTFFRKVFEVVDNDENYDVIYLDFSKAFDRVPHQRKVLNWIKSWLTDRTQRVSVDGVKSEWGRVTSGVPQGSVLGPLLFIIYINDLDTGISSDISKFADDTKIGRQINSGQDANALQEDLNKLQGWSEKWQMKFNTSKCSVLNIGRTNTYNVYSLNNINLEKSTCERDRGVLVSPDLRPRKQVLGFISRSVSNKSAEVLLQLYLSLVRPHLDYAVQFWCPNYRMDINSLESVQLRMTKIIPGLRNLPYQDRLKKLNLHSLERRRVRGDMIEVFKWVKGINKGDIDKDFIISEQDKTRSNGFKLDKFRFRREIGRNWFTNRVVDEWNKLSNFVVSAGTLKSFKRRLDRFMDDREW</sequence>
<feature type="domain" description="Reverse transcriptase" evidence="1">
    <location>
        <begin position="64"/>
        <end position="298"/>
    </location>
</feature>
<gene>
    <name evidence="2" type="ORF">Hamer_G010382</name>
</gene>
<dbReference type="CDD" id="cd01650">
    <property type="entry name" value="RT_nLTR_like"/>
    <property type="match status" value="1"/>
</dbReference>
<comment type="caution">
    <text evidence="2">The sequence shown here is derived from an EMBL/GenBank/DDBJ whole genome shotgun (WGS) entry which is preliminary data.</text>
</comment>
<dbReference type="Pfam" id="PF00078">
    <property type="entry name" value="RVT_1"/>
    <property type="match status" value="1"/>
</dbReference>
<proteinExistence type="predicted"/>
<dbReference type="EMBL" id="JAHLQT010022185">
    <property type="protein sequence ID" value="KAG7166732.1"/>
    <property type="molecule type" value="Genomic_DNA"/>
</dbReference>
<dbReference type="InterPro" id="IPR000477">
    <property type="entry name" value="RT_dom"/>
</dbReference>
<keyword evidence="3" id="KW-1185">Reference proteome</keyword>
<dbReference type="GO" id="GO:0003964">
    <property type="term" value="F:RNA-directed DNA polymerase activity"/>
    <property type="evidence" value="ECO:0007669"/>
    <property type="project" value="UniProtKB-KW"/>
</dbReference>
<accession>A0A8J5MX94</accession>
<evidence type="ECO:0000313" key="3">
    <source>
        <dbReference type="Proteomes" id="UP000747542"/>
    </source>
</evidence>
<dbReference type="SUPFAM" id="SSF56672">
    <property type="entry name" value="DNA/RNA polymerases"/>
    <property type="match status" value="1"/>
</dbReference>
<keyword evidence="2" id="KW-0808">Transferase</keyword>
<reference evidence="2" key="1">
    <citation type="journal article" date="2021" name="Sci. Adv.">
        <title>The American lobster genome reveals insights on longevity, neural, and immune adaptations.</title>
        <authorList>
            <person name="Polinski J.M."/>
            <person name="Zimin A.V."/>
            <person name="Clark K.F."/>
            <person name="Kohn A.B."/>
            <person name="Sadowski N."/>
            <person name="Timp W."/>
            <person name="Ptitsyn A."/>
            <person name="Khanna P."/>
            <person name="Romanova D.Y."/>
            <person name="Williams P."/>
            <person name="Greenwood S.J."/>
            <person name="Moroz L.L."/>
            <person name="Walt D.R."/>
            <person name="Bodnar A.G."/>
        </authorList>
    </citation>
    <scope>NUCLEOTIDE SEQUENCE</scope>
    <source>
        <strain evidence="2">GMGI-L3</strain>
    </source>
</reference>
<keyword evidence="2" id="KW-0695">RNA-directed DNA polymerase</keyword>
<dbReference type="Proteomes" id="UP000747542">
    <property type="component" value="Unassembled WGS sequence"/>
</dbReference>
<keyword evidence="2" id="KW-0548">Nucleotidyltransferase</keyword>
<dbReference type="PANTHER" id="PTHR33332">
    <property type="entry name" value="REVERSE TRANSCRIPTASE DOMAIN-CONTAINING PROTEIN"/>
    <property type="match status" value="1"/>
</dbReference>
<protein>
    <submittedName>
        <fullName evidence="2">RNA-directed DNA polymerase from mobile element jockey-like 30</fullName>
    </submittedName>
</protein>
<organism evidence="2 3">
    <name type="scientific">Homarus americanus</name>
    <name type="common">American lobster</name>
    <dbReference type="NCBI Taxonomy" id="6706"/>
    <lineage>
        <taxon>Eukaryota</taxon>
        <taxon>Metazoa</taxon>
        <taxon>Ecdysozoa</taxon>
        <taxon>Arthropoda</taxon>
        <taxon>Crustacea</taxon>
        <taxon>Multicrustacea</taxon>
        <taxon>Malacostraca</taxon>
        <taxon>Eumalacostraca</taxon>
        <taxon>Eucarida</taxon>
        <taxon>Decapoda</taxon>
        <taxon>Pleocyemata</taxon>
        <taxon>Astacidea</taxon>
        <taxon>Nephropoidea</taxon>
        <taxon>Nephropidae</taxon>
        <taxon>Homarus</taxon>
    </lineage>
</organism>
<dbReference type="PROSITE" id="PS50878">
    <property type="entry name" value="RT_POL"/>
    <property type="match status" value="1"/>
</dbReference>
<evidence type="ECO:0000259" key="1">
    <source>
        <dbReference type="PROSITE" id="PS50878"/>
    </source>
</evidence>
<dbReference type="PRINTS" id="PR01345">
    <property type="entry name" value="CERVTRCPTASE"/>
</dbReference>
<dbReference type="AlphaFoldDB" id="A0A8J5MX94"/>
<evidence type="ECO:0000313" key="2">
    <source>
        <dbReference type="EMBL" id="KAG7166732.1"/>
    </source>
</evidence>
<dbReference type="InterPro" id="IPR043502">
    <property type="entry name" value="DNA/RNA_pol_sf"/>
</dbReference>
<name>A0A8J5MX94_HOMAM</name>